<feature type="region of interest" description="Disordered" evidence="1">
    <location>
        <begin position="59"/>
        <end position="183"/>
    </location>
</feature>
<keyword evidence="3" id="KW-1185">Reference proteome</keyword>
<feature type="compositionally biased region" description="Polar residues" evidence="1">
    <location>
        <begin position="101"/>
        <end position="119"/>
    </location>
</feature>
<feature type="compositionally biased region" description="Basic and acidic residues" evidence="1">
    <location>
        <begin position="306"/>
        <end position="315"/>
    </location>
</feature>
<feature type="compositionally biased region" description="Basic residues" evidence="1">
    <location>
        <begin position="326"/>
        <end position="347"/>
    </location>
</feature>
<dbReference type="EMBL" id="CH480213">
    <property type="protein sequence ID" value="EDW26924.1"/>
    <property type="molecule type" value="Genomic_DNA"/>
</dbReference>
<accession>B4HDF6</accession>
<feature type="compositionally biased region" description="Basic and acidic residues" evidence="1">
    <location>
        <begin position="82"/>
        <end position="92"/>
    </location>
</feature>
<sequence>MNIRWIASRRKDELQSLAKEFGLGETGTVEDLRSRITVFIARPGHPEAVQARLDELTTHFGNIPSPRDHRNPATSPGPGSRTKMEDSKEGPKLRLIIPELPSTSQGSTQGYRETATETPAAQDEQPQRAAQGPLQGTRPEASSKHHEPGPTTTGPLATPSHQTTAEGEQPRFPQGHRFSRPGGGDISYSLLADKLQIGIYFRRPRGPTSVYRKVLGASGIILLVAPSSCREPSPVSLQNTTSLNTNETPLPTRKRNRATPRSMAQQLERYRDHPGRLGHPDVGPAPKAHRRPMTYDNDLGMAQRHRPSEHDEEVQAGRAQQEPLRRPRRRKHPGQGASKTRRARTRRPRPEREIIPASDNDSASSDEVQLLGEDDTTPLRIRDSSLDEALPRRLRNIALQGEDEPPRRELGLEDGPVSPIPRDDGDEEVARILGGQENPNGPIPDTSWDDGWHARLQEWDAQEEAAAPERKKNRDWQPLNYAPMEKPESPKGGQRPVIGLEEAEAGVLLSAFEEMPELNVLPEEQAWPIAPVAWRISTPYRRIPQSLLEGASAQANAARHGRSRIRSLEYHDGKRFRVSISGNLVRISPRPTPK</sequence>
<evidence type="ECO:0000313" key="2">
    <source>
        <dbReference type="EMBL" id="EDW26924.1"/>
    </source>
</evidence>
<feature type="compositionally biased region" description="Basic and acidic residues" evidence="1">
    <location>
        <begin position="268"/>
        <end position="279"/>
    </location>
</feature>
<feature type="compositionally biased region" description="Low complexity" evidence="1">
    <location>
        <begin position="149"/>
        <end position="159"/>
    </location>
</feature>
<reference evidence="2 3" key="1">
    <citation type="journal article" date="2007" name="Nature">
        <title>Evolution of genes and genomes on the Drosophila phylogeny.</title>
        <authorList>
            <consortium name="Drosophila 12 Genomes Consortium"/>
            <person name="Clark A.G."/>
            <person name="Eisen M.B."/>
            <person name="Smith D.R."/>
            <person name="Bergman C.M."/>
            <person name="Oliver B."/>
            <person name="Markow T.A."/>
            <person name="Kaufman T.C."/>
            <person name="Kellis M."/>
            <person name="Gelbart W."/>
            <person name="Iyer V.N."/>
            <person name="Pollard D.A."/>
            <person name="Sackton T.B."/>
            <person name="Larracuente A.M."/>
            <person name="Singh N.D."/>
            <person name="Abad J.P."/>
            <person name="Abt D.N."/>
            <person name="Adryan B."/>
            <person name="Aguade M."/>
            <person name="Akashi H."/>
            <person name="Anderson W.W."/>
            <person name="Aquadro C.F."/>
            <person name="Ardell D.H."/>
            <person name="Arguello R."/>
            <person name="Artieri C.G."/>
            <person name="Barbash D.A."/>
            <person name="Barker D."/>
            <person name="Barsanti P."/>
            <person name="Batterham P."/>
            <person name="Batzoglou S."/>
            <person name="Begun D."/>
            <person name="Bhutkar A."/>
            <person name="Blanco E."/>
            <person name="Bosak S.A."/>
            <person name="Bradley R.K."/>
            <person name="Brand A.D."/>
            <person name="Brent M.R."/>
            <person name="Brooks A.N."/>
            <person name="Brown R.H."/>
            <person name="Butlin R.K."/>
            <person name="Caggese C."/>
            <person name="Calvi B.R."/>
            <person name="Bernardo de Carvalho A."/>
            <person name="Caspi A."/>
            <person name="Castrezana S."/>
            <person name="Celniker S.E."/>
            <person name="Chang J.L."/>
            <person name="Chapple C."/>
            <person name="Chatterji S."/>
            <person name="Chinwalla A."/>
            <person name="Civetta A."/>
            <person name="Clifton S.W."/>
            <person name="Comeron J.M."/>
            <person name="Costello J.C."/>
            <person name="Coyne J.A."/>
            <person name="Daub J."/>
            <person name="David R.G."/>
            <person name="Delcher A.L."/>
            <person name="Delehaunty K."/>
            <person name="Do C.B."/>
            <person name="Ebling H."/>
            <person name="Edwards K."/>
            <person name="Eickbush T."/>
            <person name="Evans J.D."/>
            <person name="Filipski A."/>
            <person name="Findeiss S."/>
            <person name="Freyhult E."/>
            <person name="Fulton L."/>
            <person name="Fulton R."/>
            <person name="Garcia A.C."/>
            <person name="Gardiner A."/>
            <person name="Garfield D.A."/>
            <person name="Garvin B.E."/>
            <person name="Gibson G."/>
            <person name="Gilbert D."/>
            <person name="Gnerre S."/>
            <person name="Godfrey J."/>
            <person name="Good R."/>
            <person name="Gotea V."/>
            <person name="Gravely B."/>
            <person name="Greenberg A.J."/>
            <person name="Griffiths-Jones S."/>
            <person name="Gross S."/>
            <person name="Guigo R."/>
            <person name="Gustafson E.A."/>
            <person name="Haerty W."/>
            <person name="Hahn M.W."/>
            <person name="Halligan D.L."/>
            <person name="Halpern A.L."/>
            <person name="Halter G.M."/>
            <person name="Han M.V."/>
            <person name="Heger A."/>
            <person name="Hillier L."/>
            <person name="Hinrichs A.S."/>
            <person name="Holmes I."/>
            <person name="Hoskins R.A."/>
            <person name="Hubisz M.J."/>
            <person name="Hultmark D."/>
            <person name="Huntley M.A."/>
            <person name="Jaffe D.B."/>
            <person name="Jagadeeshan S."/>
            <person name="Jeck W.R."/>
            <person name="Johnson J."/>
            <person name="Jones C.D."/>
            <person name="Jordan W.C."/>
            <person name="Karpen G.H."/>
            <person name="Kataoka E."/>
            <person name="Keightley P.D."/>
            <person name="Kheradpour P."/>
            <person name="Kirkness E.F."/>
            <person name="Koerich L.B."/>
            <person name="Kristiansen K."/>
            <person name="Kudrna D."/>
            <person name="Kulathinal R.J."/>
            <person name="Kumar S."/>
            <person name="Kwok R."/>
            <person name="Lander E."/>
            <person name="Langley C.H."/>
            <person name="Lapoint R."/>
            <person name="Lazzaro B.P."/>
            <person name="Lee S.J."/>
            <person name="Levesque L."/>
            <person name="Li R."/>
            <person name="Lin C.F."/>
            <person name="Lin M.F."/>
            <person name="Lindblad-Toh K."/>
            <person name="Llopart A."/>
            <person name="Long M."/>
            <person name="Low L."/>
            <person name="Lozovsky E."/>
            <person name="Lu J."/>
            <person name="Luo M."/>
            <person name="Machado C.A."/>
            <person name="Makalowski W."/>
            <person name="Marzo M."/>
            <person name="Matsuda M."/>
            <person name="Matzkin L."/>
            <person name="McAllister B."/>
            <person name="McBride C.S."/>
            <person name="McKernan B."/>
            <person name="McKernan K."/>
            <person name="Mendez-Lago M."/>
            <person name="Minx P."/>
            <person name="Mollenhauer M.U."/>
            <person name="Montooth K."/>
            <person name="Mount S.M."/>
            <person name="Mu X."/>
            <person name="Myers E."/>
            <person name="Negre B."/>
            <person name="Newfeld S."/>
            <person name="Nielsen R."/>
            <person name="Noor M.A."/>
            <person name="O'Grady P."/>
            <person name="Pachter L."/>
            <person name="Papaceit M."/>
            <person name="Parisi M.J."/>
            <person name="Parisi M."/>
            <person name="Parts L."/>
            <person name="Pedersen J.S."/>
            <person name="Pesole G."/>
            <person name="Phillippy A.M."/>
            <person name="Ponting C.P."/>
            <person name="Pop M."/>
            <person name="Porcelli D."/>
            <person name="Powell J.R."/>
            <person name="Prohaska S."/>
            <person name="Pruitt K."/>
            <person name="Puig M."/>
            <person name="Quesneville H."/>
            <person name="Ram K.R."/>
            <person name="Rand D."/>
            <person name="Rasmussen M.D."/>
            <person name="Reed L.K."/>
            <person name="Reenan R."/>
            <person name="Reily A."/>
            <person name="Remington K.A."/>
            <person name="Rieger T.T."/>
            <person name="Ritchie M.G."/>
            <person name="Robin C."/>
            <person name="Rogers Y.H."/>
            <person name="Rohde C."/>
            <person name="Rozas J."/>
            <person name="Rubenfield M.J."/>
            <person name="Ruiz A."/>
            <person name="Russo S."/>
            <person name="Salzberg S.L."/>
            <person name="Sanchez-Gracia A."/>
            <person name="Saranga D.J."/>
            <person name="Sato H."/>
            <person name="Schaeffer S.W."/>
            <person name="Schatz M.C."/>
            <person name="Schlenke T."/>
            <person name="Schwartz R."/>
            <person name="Segarra C."/>
            <person name="Singh R.S."/>
            <person name="Sirot L."/>
            <person name="Sirota M."/>
            <person name="Sisneros N.B."/>
            <person name="Smith C.D."/>
            <person name="Smith T.F."/>
            <person name="Spieth J."/>
            <person name="Stage D.E."/>
            <person name="Stark A."/>
            <person name="Stephan W."/>
            <person name="Strausberg R.L."/>
            <person name="Strempel S."/>
            <person name="Sturgill D."/>
            <person name="Sutton G."/>
            <person name="Sutton G.G."/>
            <person name="Tao W."/>
            <person name="Teichmann S."/>
            <person name="Tobari Y.N."/>
            <person name="Tomimura Y."/>
            <person name="Tsolas J.M."/>
            <person name="Valente V.L."/>
            <person name="Venter E."/>
            <person name="Venter J.C."/>
            <person name="Vicario S."/>
            <person name="Vieira F.G."/>
            <person name="Vilella A.J."/>
            <person name="Villasante A."/>
            <person name="Walenz B."/>
            <person name="Wang J."/>
            <person name="Wasserman M."/>
            <person name="Watts T."/>
            <person name="Wilson D."/>
            <person name="Wilson R.K."/>
            <person name="Wing R.A."/>
            <person name="Wolfner M.F."/>
            <person name="Wong A."/>
            <person name="Wong G.K."/>
            <person name="Wu C.I."/>
            <person name="Wu G."/>
            <person name="Yamamoto D."/>
            <person name="Yang H.P."/>
            <person name="Yang S.P."/>
            <person name="Yorke J.A."/>
            <person name="Yoshida K."/>
            <person name="Zdobnov E."/>
            <person name="Zhang P."/>
            <person name="Zhang Y."/>
            <person name="Zimin A.V."/>
            <person name="Baldwin J."/>
            <person name="Abdouelleil A."/>
            <person name="Abdulkadir J."/>
            <person name="Abebe A."/>
            <person name="Abera B."/>
            <person name="Abreu J."/>
            <person name="Acer S.C."/>
            <person name="Aftuck L."/>
            <person name="Alexander A."/>
            <person name="An P."/>
            <person name="Anderson E."/>
            <person name="Anderson S."/>
            <person name="Arachi H."/>
            <person name="Azer M."/>
            <person name="Bachantsang P."/>
            <person name="Barry A."/>
            <person name="Bayul T."/>
            <person name="Berlin A."/>
            <person name="Bessette D."/>
            <person name="Bloom T."/>
            <person name="Blye J."/>
            <person name="Boguslavskiy L."/>
            <person name="Bonnet C."/>
            <person name="Boukhgalter B."/>
            <person name="Bourzgui I."/>
            <person name="Brown A."/>
            <person name="Cahill P."/>
            <person name="Channer S."/>
            <person name="Cheshatsang Y."/>
            <person name="Chuda L."/>
            <person name="Citroen M."/>
            <person name="Collymore A."/>
            <person name="Cooke P."/>
            <person name="Costello M."/>
            <person name="D'Aco K."/>
            <person name="Daza R."/>
            <person name="De Haan G."/>
            <person name="DeGray S."/>
            <person name="DeMaso C."/>
            <person name="Dhargay N."/>
            <person name="Dooley K."/>
            <person name="Dooley E."/>
            <person name="Doricent M."/>
            <person name="Dorje P."/>
            <person name="Dorjee K."/>
            <person name="Dupes A."/>
            <person name="Elong R."/>
            <person name="Falk J."/>
            <person name="Farina A."/>
            <person name="Faro S."/>
            <person name="Ferguson D."/>
            <person name="Fisher S."/>
            <person name="Foley C.D."/>
            <person name="Franke A."/>
            <person name="Friedrich D."/>
            <person name="Gadbois L."/>
            <person name="Gearin G."/>
            <person name="Gearin C.R."/>
            <person name="Giannoukos G."/>
            <person name="Goode T."/>
            <person name="Graham J."/>
            <person name="Grandbois E."/>
            <person name="Grewal S."/>
            <person name="Gyaltsen K."/>
            <person name="Hafez N."/>
            <person name="Hagos B."/>
            <person name="Hall J."/>
            <person name="Henson C."/>
            <person name="Hollinger A."/>
            <person name="Honan T."/>
            <person name="Huard M.D."/>
            <person name="Hughes L."/>
            <person name="Hurhula B."/>
            <person name="Husby M.E."/>
            <person name="Kamat A."/>
            <person name="Kanga B."/>
            <person name="Kashin S."/>
            <person name="Khazanovich D."/>
            <person name="Kisner P."/>
            <person name="Lance K."/>
            <person name="Lara M."/>
            <person name="Lee W."/>
            <person name="Lennon N."/>
            <person name="Letendre F."/>
            <person name="LeVine R."/>
            <person name="Lipovsky A."/>
            <person name="Liu X."/>
            <person name="Liu J."/>
            <person name="Liu S."/>
            <person name="Lokyitsang T."/>
            <person name="Lokyitsang Y."/>
            <person name="Lubonja R."/>
            <person name="Lui A."/>
            <person name="MacDonald P."/>
            <person name="Magnisalis V."/>
            <person name="Maru K."/>
            <person name="Matthews C."/>
            <person name="McCusker W."/>
            <person name="McDonough S."/>
            <person name="Mehta T."/>
            <person name="Meldrim J."/>
            <person name="Meneus L."/>
            <person name="Mihai O."/>
            <person name="Mihalev A."/>
            <person name="Mihova T."/>
            <person name="Mittelman R."/>
            <person name="Mlenga V."/>
            <person name="Montmayeur A."/>
            <person name="Mulrain L."/>
            <person name="Navidi A."/>
            <person name="Naylor J."/>
            <person name="Negash T."/>
            <person name="Nguyen T."/>
            <person name="Nguyen N."/>
            <person name="Nicol R."/>
            <person name="Norbu C."/>
            <person name="Norbu N."/>
            <person name="Novod N."/>
            <person name="O'Neill B."/>
            <person name="Osman S."/>
            <person name="Markiewicz E."/>
            <person name="Oyono O.L."/>
            <person name="Patti C."/>
            <person name="Phunkhang P."/>
            <person name="Pierre F."/>
            <person name="Priest M."/>
            <person name="Raghuraman S."/>
            <person name="Rege F."/>
            <person name="Reyes R."/>
            <person name="Rise C."/>
            <person name="Rogov P."/>
            <person name="Ross K."/>
            <person name="Ryan E."/>
            <person name="Settipalli S."/>
            <person name="Shea T."/>
            <person name="Sherpa N."/>
            <person name="Shi L."/>
            <person name="Shih D."/>
            <person name="Sparrow T."/>
            <person name="Spaulding J."/>
            <person name="Stalker J."/>
            <person name="Stange-Thomann N."/>
            <person name="Stavropoulos S."/>
            <person name="Stone C."/>
            <person name="Strader C."/>
            <person name="Tesfaye S."/>
            <person name="Thomson T."/>
            <person name="Thoulutsang Y."/>
            <person name="Thoulutsang D."/>
            <person name="Topham K."/>
            <person name="Topping I."/>
            <person name="Tsamla T."/>
            <person name="Vassiliev H."/>
            <person name="Vo A."/>
            <person name="Wangchuk T."/>
            <person name="Wangdi T."/>
            <person name="Weiand M."/>
            <person name="Wilkinson J."/>
            <person name="Wilson A."/>
            <person name="Yadav S."/>
            <person name="Young G."/>
            <person name="Yu Q."/>
            <person name="Zembek L."/>
            <person name="Zhong D."/>
            <person name="Zimmer A."/>
            <person name="Zwirko Z."/>
            <person name="Jaffe D.B."/>
            <person name="Alvarez P."/>
            <person name="Brockman W."/>
            <person name="Butler J."/>
            <person name="Chin C."/>
            <person name="Gnerre S."/>
            <person name="Grabherr M."/>
            <person name="Kleber M."/>
            <person name="Mauceli E."/>
            <person name="MacCallum I."/>
        </authorList>
    </citation>
    <scope>NUCLEOTIDE SEQUENCE [LARGE SCALE GENOMIC DNA]</scope>
    <source>
        <strain evidence="3">MSH-3 / Tucson 14011-0111.49</strain>
    </source>
</reference>
<name>B4HDF6_DROPE</name>
<proteinExistence type="predicted"/>
<feature type="compositionally biased region" description="Polar residues" evidence="1">
    <location>
        <begin position="235"/>
        <end position="249"/>
    </location>
</feature>
<dbReference type="HOGENOM" id="CLU_459488_0_0_1"/>
<evidence type="ECO:0000313" key="3">
    <source>
        <dbReference type="Proteomes" id="UP000008744"/>
    </source>
</evidence>
<organism evidence="3">
    <name type="scientific">Drosophila persimilis</name>
    <name type="common">Fruit fly</name>
    <dbReference type="NCBI Taxonomy" id="7234"/>
    <lineage>
        <taxon>Eukaryota</taxon>
        <taxon>Metazoa</taxon>
        <taxon>Ecdysozoa</taxon>
        <taxon>Arthropoda</taxon>
        <taxon>Hexapoda</taxon>
        <taxon>Insecta</taxon>
        <taxon>Pterygota</taxon>
        <taxon>Neoptera</taxon>
        <taxon>Endopterygota</taxon>
        <taxon>Diptera</taxon>
        <taxon>Brachycera</taxon>
        <taxon>Muscomorpha</taxon>
        <taxon>Ephydroidea</taxon>
        <taxon>Drosophilidae</taxon>
        <taxon>Drosophila</taxon>
        <taxon>Sophophora</taxon>
    </lineage>
</organism>
<protein>
    <submittedName>
        <fullName evidence="2">GL22963</fullName>
    </submittedName>
</protein>
<dbReference type="OrthoDB" id="7919324at2759"/>
<dbReference type="AlphaFoldDB" id="B4HDF6"/>
<feature type="region of interest" description="Disordered" evidence="1">
    <location>
        <begin position="397"/>
        <end position="424"/>
    </location>
</feature>
<feature type="region of interest" description="Disordered" evidence="1">
    <location>
        <begin position="462"/>
        <end position="495"/>
    </location>
</feature>
<feature type="region of interest" description="Disordered" evidence="1">
    <location>
        <begin position="229"/>
        <end position="384"/>
    </location>
</feature>
<evidence type="ECO:0000256" key="1">
    <source>
        <dbReference type="SAM" id="MobiDB-lite"/>
    </source>
</evidence>
<gene>
    <name evidence="2" type="primary">Dper\GL22963</name>
    <name evidence="2" type="ORF">Dper_GL22963</name>
</gene>
<dbReference type="Proteomes" id="UP000008744">
    <property type="component" value="Unassembled WGS sequence"/>
</dbReference>